<name>A0A8S1AM87_ARCPL</name>
<reference evidence="1 2" key="1">
    <citation type="submission" date="2020-04" db="EMBL/GenBank/DDBJ databases">
        <authorList>
            <person name="Wallbank WR R."/>
            <person name="Pardo Diaz C."/>
            <person name="Kozak K."/>
            <person name="Martin S."/>
            <person name="Jiggins C."/>
            <person name="Moest M."/>
            <person name="Warren A I."/>
            <person name="Byers J.R.P. K."/>
            <person name="Montejo-Kovacevich G."/>
            <person name="Yen C E."/>
        </authorList>
    </citation>
    <scope>NUCLEOTIDE SEQUENCE [LARGE SCALE GENOMIC DNA]</scope>
</reference>
<organism evidence="1 2">
    <name type="scientific">Arctia plantaginis</name>
    <name type="common">Wood tiger moth</name>
    <name type="synonym">Phalaena plantaginis</name>
    <dbReference type="NCBI Taxonomy" id="874455"/>
    <lineage>
        <taxon>Eukaryota</taxon>
        <taxon>Metazoa</taxon>
        <taxon>Ecdysozoa</taxon>
        <taxon>Arthropoda</taxon>
        <taxon>Hexapoda</taxon>
        <taxon>Insecta</taxon>
        <taxon>Pterygota</taxon>
        <taxon>Neoptera</taxon>
        <taxon>Endopterygota</taxon>
        <taxon>Lepidoptera</taxon>
        <taxon>Glossata</taxon>
        <taxon>Ditrysia</taxon>
        <taxon>Noctuoidea</taxon>
        <taxon>Erebidae</taxon>
        <taxon>Arctiinae</taxon>
        <taxon>Arctia</taxon>
    </lineage>
</organism>
<evidence type="ECO:0000313" key="2">
    <source>
        <dbReference type="Proteomes" id="UP000494256"/>
    </source>
</evidence>
<accession>A0A8S1AM87</accession>
<dbReference type="Proteomes" id="UP000494256">
    <property type="component" value="Unassembled WGS sequence"/>
</dbReference>
<gene>
    <name evidence="1" type="ORF">APLA_LOCUS11554</name>
</gene>
<dbReference type="OrthoDB" id="6255506at2759"/>
<sequence length="242" mass="27997">MAEFKQLRDVSNTFEEQIRKVSAELFSAKIGETFEDGIAKKMQDLTFFTSKLRLLKAKPIASSPEATHQPHSVNATKEYGELVMWKVLEQAIVKSLTQMHSVKALITAPDRDLDPELVERKEKIIQSLKEYRHHETQLRHLHSVEQEKEEELAAVRQQWDEELTRLRDLQEEAAQFEECDVSGPLYKKLRTMVDKLELMRWLVCRLVTSRGSHDWLAAPSRTARALTLARTHNTVQMFVDGS</sequence>
<dbReference type="AlphaFoldDB" id="A0A8S1AM87"/>
<dbReference type="EMBL" id="CADEBD010000330">
    <property type="protein sequence ID" value="CAB3246513.1"/>
    <property type="molecule type" value="Genomic_DNA"/>
</dbReference>
<proteinExistence type="predicted"/>
<protein>
    <submittedName>
        <fullName evidence="1">Uncharacterized protein</fullName>
    </submittedName>
</protein>
<evidence type="ECO:0000313" key="1">
    <source>
        <dbReference type="EMBL" id="CAB3246513.1"/>
    </source>
</evidence>
<comment type="caution">
    <text evidence="1">The sequence shown here is derived from an EMBL/GenBank/DDBJ whole genome shotgun (WGS) entry which is preliminary data.</text>
</comment>